<evidence type="ECO:0000313" key="2">
    <source>
        <dbReference type="EMBL" id="CAK7357494.1"/>
    </source>
</evidence>
<comment type="caution">
    <text evidence="2">The sequence shown here is derived from an EMBL/GenBank/DDBJ whole genome shotgun (WGS) entry which is preliminary data.</text>
</comment>
<name>A0AAV1SY12_9ROSI</name>
<sequence>MMKPETRYRWSMQGRAWKDNKNTSSKNQTTRKTPKGHRASSAKSIKKHLLAAKNQNERKKQSMTKRETRNVHMGHGRAWKDIKNTSSKNKTTRVSIPCSWSKDKHSSTKRALAWN</sequence>
<dbReference type="Proteomes" id="UP001314170">
    <property type="component" value="Unassembled WGS sequence"/>
</dbReference>
<dbReference type="EMBL" id="CAWUPB010001199">
    <property type="protein sequence ID" value="CAK7357494.1"/>
    <property type="molecule type" value="Genomic_DNA"/>
</dbReference>
<accession>A0AAV1SY12</accession>
<gene>
    <name evidence="2" type="ORF">DCAF_LOCUS27783</name>
</gene>
<proteinExistence type="predicted"/>
<feature type="compositionally biased region" description="Basic and acidic residues" evidence="1">
    <location>
        <begin position="55"/>
        <end position="70"/>
    </location>
</feature>
<feature type="region of interest" description="Disordered" evidence="1">
    <location>
        <begin position="1"/>
        <end position="115"/>
    </location>
</feature>
<organism evidence="2 3">
    <name type="scientific">Dovyalis caffra</name>
    <dbReference type="NCBI Taxonomy" id="77055"/>
    <lineage>
        <taxon>Eukaryota</taxon>
        <taxon>Viridiplantae</taxon>
        <taxon>Streptophyta</taxon>
        <taxon>Embryophyta</taxon>
        <taxon>Tracheophyta</taxon>
        <taxon>Spermatophyta</taxon>
        <taxon>Magnoliopsida</taxon>
        <taxon>eudicotyledons</taxon>
        <taxon>Gunneridae</taxon>
        <taxon>Pentapetalae</taxon>
        <taxon>rosids</taxon>
        <taxon>fabids</taxon>
        <taxon>Malpighiales</taxon>
        <taxon>Salicaceae</taxon>
        <taxon>Flacourtieae</taxon>
        <taxon>Dovyalis</taxon>
    </lineage>
</organism>
<feature type="compositionally biased region" description="Polar residues" evidence="1">
    <location>
        <begin position="84"/>
        <end position="94"/>
    </location>
</feature>
<feature type="compositionally biased region" description="Basic residues" evidence="1">
    <location>
        <begin position="32"/>
        <end position="50"/>
    </location>
</feature>
<evidence type="ECO:0000313" key="3">
    <source>
        <dbReference type="Proteomes" id="UP001314170"/>
    </source>
</evidence>
<keyword evidence="3" id="KW-1185">Reference proteome</keyword>
<dbReference type="AlphaFoldDB" id="A0AAV1SY12"/>
<reference evidence="2 3" key="1">
    <citation type="submission" date="2024-01" db="EMBL/GenBank/DDBJ databases">
        <authorList>
            <person name="Waweru B."/>
        </authorList>
    </citation>
    <scope>NUCLEOTIDE SEQUENCE [LARGE SCALE GENOMIC DNA]</scope>
</reference>
<feature type="compositionally biased region" description="Polar residues" evidence="1">
    <location>
        <begin position="22"/>
        <end position="31"/>
    </location>
</feature>
<protein>
    <submittedName>
        <fullName evidence="2">Uncharacterized protein</fullName>
    </submittedName>
</protein>
<evidence type="ECO:0000256" key="1">
    <source>
        <dbReference type="SAM" id="MobiDB-lite"/>
    </source>
</evidence>